<feature type="compositionally biased region" description="Polar residues" evidence="1">
    <location>
        <begin position="1"/>
        <end position="10"/>
    </location>
</feature>
<feature type="compositionally biased region" description="Basic and acidic residues" evidence="1">
    <location>
        <begin position="26"/>
        <end position="36"/>
    </location>
</feature>
<dbReference type="KEGG" id="spar:SPRG_07666"/>
<keyword evidence="3" id="KW-1185">Reference proteome</keyword>
<organism evidence="2 3">
    <name type="scientific">Saprolegnia parasitica (strain CBS 223.65)</name>
    <dbReference type="NCBI Taxonomy" id="695850"/>
    <lineage>
        <taxon>Eukaryota</taxon>
        <taxon>Sar</taxon>
        <taxon>Stramenopiles</taxon>
        <taxon>Oomycota</taxon>
        <taxon>Saprolegniomycetes</taxon>
        <taxon>Saprolegniales</taxon>
        <taxon>Saprolegniaceae</taxon>
        <taxon>Saprolegnia</taxon>
    </lineage>
</organism>
<gene>
    <name evidence="2" type="ORF">SPRG_07666</name>
</gene>
<dbReference type="VEuPathDB" id="FungiDB:SPRG_07666"/>
<dbReference type="AlphaFoldDB" id="A0A067C8V6"/>
<proteinExistence type="predicted"/>
<evidence type="ECO:0000256" key="1">
    <source>
        <dbReference type="SAM" id="MobiDB-lite"/>
    </source>
</evidence>
<dbReference type="EMBL" id="KK583220">
    <property type="protein sequence ID" value="KDO26953.1"/>
    <property type="molecule type" value="Genomic_DNA"/>
</dbReference>
<dbReference type="GeneID" id="24129922"/>
<accession>A0A067C8V6</accession>
<feature type="region of interest" description="Disordered" evidence="1">
    <location>
        <begin position="76"/>
        <end position="104"/>
    </location>
</feature>
<dbReference type="OMA" id="HKDAEIM"/>
<dbReference type="Proteomes" id="UP000030745">
    <property type="component" value="Unassembled WGS sequence"/>
</dbReference>
<dbReference type="RefSeq" id="XP_012202334.1">
    <property type="nucleotide sequence ID" value="XM_012346944.1"/>
</dbReference>
<dbReference type="OrthoDB" id="67732at2759"/>
<reference evidence="2 3" key="1">
    <citation type="journal article" date="2013" name="PLoS Genet.">
        <title>Distinctive expansion of potential virulence genes in the genome of the oomycete fish pathogen Saprolegnia parasitica.</title>
        <authorList>
            <person name="Jiang R.H."/>
            <person name="de Bruijn I."/>
            <person name="Haas B.J."/>
            <person name="Belmonte R."/>
            <person name="Lobach L."/>
            <person name="Christie J."/>
            <person name="van den Ackerveken G."/>
            <person name="Bottin A."/>
            <person name="Bulone V."/>
            <person name="Diaz-Moreno S.M."/>
            <person name="Dumas B."/>
            <person name="Fan L."/>
            <person name="Gaulin E."/>
            <person name="Govers F."/>
            <person name="Grenville-Briggs L.J."/>
            <person name="Horner N.R."/>
            <person name="Levin J.Z."/>
            <person name="Mammella M."/>
            <person name="Meijer H.J."/>
            <person name="Morris P."/>
            <person name="Nusbaum C."/>
            <person name="Oome S."/>
            <person name="Phillips A.J."/>
            <person name="van Rooyen D."/>
            <person name="Rzeszutek E."/>
            <person name="Saraiva M."/>
            <person name="Secombes C.J."/>
            <person name="Seidl M.F."/>
            <person name="Snel B."/>
            <person name="Stassen J.H."/>
            <person name="Sykes S."/>
            <person name="Tripathy S."/>
            <person name="van den Berg H."/>
            <person name="Vega-Arreguin J.C."/>
            <person name="Wawra S."/>
            <person name="Young S.K."/>
            <person name="Zeng Q."/>
            <person name="Dieguez-Uribeondo J."/>
            <person name="Russ C."/>
            <person name="Tyler B.M."/>
            <person name="van West P."/>
        </authorList>
    </citation>
    <scope>NUCLEOTIDE SEQUENCE [LARGE SCALE GENOMIC DNA]</scope>
    <source>
        <strain evidence="2 3">CBS 223.65</strain>
    </source>
</reference>
<feature type="region of interest" description="Disordered" evidence="1">
    <location>
        <begin position="1"/>
        <end position="54"/>
    </location>
</feature>
<name>A0A067C8V6_SAPPC</name>
<protein>
    <submittedName>
        <fullName evidence="2">Uncharacterized protein</fullName>
    </submittedName>
</protein>
<evidence type="ECO:0000313" key="3">
    <source>
        <dbReference type="Proteomes" id="UP000030745"/>
    </source>
</evidence>
<evidence type="ECO:0000313" key="2">
    <source>
        <dbReference type="EMBL" id="KDO26953.1"/>
    </source>
</evidence>
<sequence length="161" mass="17665">MSHSSPTPEVTTTTMMTTRGTKRSRSHEDARSDSKVSPRAKPHTYDMRPAADADATVLNPSLMTERQQLAFLLRKTAPAKSPANSDSHATDDTGFKRKPSPVHKDAEIMTARKSRAVKKAPAAVEILCCVCSKYTCTTALFICDHCDKKYPTQKKLGLISV</sequence>